<evidence type="ECO:0000256" key="1">
    <source>
        <dbReference type="SAM" id="MobiDB-lite"/>
    </source>
</evidence>
<keyword evidence="4" id="KW-1185">Reference proteome</keyword>
<feature type="transmembrane region" description="Helical" evidence="2">
    <location>
        <begin position="66"/>
        <end position="88"/>
    </location>
</feature>
<protein>
    <submittedName>
        <fullName evidence="3">Uncharacterized protein</fullName>
    </submittedName>
</protein>
<feature type="transmembrane region" description="Helical" evidence="2">
    <location>
        <begin position="34"/>
        <end position="54"/>
    </location>
</feature>
<keyword evidence="2" id="KW-0812">Transmembrane</keyword>
<dbReference type="Proteomes" id="UP000182241">
    <property type="component" value="Unassembled WGS sequence"/>
</dbReference>
<feature type="transmembrane region" description="Helical" evidence="2">
    <location>
        <begin position="164"/>
        <end position="187"/>
    </location>
</feature>
<evidence type="ECO:0000313" key="4">
    <source>
        <dbReference type="Proteomes" id="UP000182241"/>
    </source>
</evidence>
<feature type="transmembrane region" description="Helical" evidence="2">
    <location>
        <begin position="95"/>
        <end position="116"/>
    </location>
</feature>
<feature type="transmembrane region" description="Helical" evidence="2">
    <location>
        <begin position="131"/>
        <end position="152"/>
    </location>
</feature>
<dbReference type="AlphaFoldDB" id="A0A1H4UX59"/>
<sequence length="704" mass="73087">MTPYQFGLLAGALAGLGAARFRHGPEAASRSGTVGLLAAAAGTAALTPAVGGPLSERVFDLAGLPGFAPVLGQLLLVVAAVAGGAHLLDRLDASGWVRYCVGLSAIATVVMLWQWISQSTLPAGTQADFRWFFVAFATALAVPQIGVLAAAIRYRGQHPAQWASILAAAATAGIAWCLCRGLVAGYAPAAEKIPGGALWVLAVTAGLGYWGGNLLARIDENQPAPEDTDSLDDEPDLEVSDEADVPELPAAGSARVINLGEARERATALATALSRQLADADRDTAVSVGVTGDDAYFCTADGLGFLPEGGAGADGLTPLIDAVPAEFIARWIGCAHPQMPLLAAAEQEHVEPFDAVATTGPGGNLDAEALEEAEAAVLDQPRSRTGAVPVSQAHAVFERLSREWDVDFTASRDVEAAVASARWTARPKDEYRGLWASELLLRAAEDLDSGDIDSARYELWCADQIPTLTAASIVPEAQAPARPAAPQPSRATLITAQIAKAAGTETSVAVAMDAAGNAVFATEQGLGYLPSGSQISENCTSLAMAANEAFLARWLGCRTPHVALLAAVDEGLIPAPSEILTTEDKLADPRAKKVTGGELAAALTVPAGPTVDRVRICAIDRADVDDAYRALVARFGFPADVPSTAWRAAQDQLWASEPSEGYLEAWGTYLVTAADAAIARADDSARYLLRNGLIVLSAAQRARV</sequence>
<organism evidence="3 4">
    <name type="scientific">Tsukamurella tyrosinosolvens</name>
    <dbReference type="NCBI Taxonomy" id="57704"/>
    <lineage>
        <taxon>Bacteria</taxon>
        <taxon>Bacillati</taxon>
        <taxon>Actinomycetota</taxon>
        <taxon>Actinomycetes</taxon>
        <taxon>Mycobacteriales</taxon>
        <taxon>Tsukamurellaceae</taxon>
        <taxon>Tsukamurella</taxon>
    </lineage>
</organism>
<keyword evidence="2" id="KW-0472">Membrane</keyword>
<name>A0A1H4UX59_TSUTY</name>
<dbReference type="RefSeq" id="WP_068740217.1">
    <property type="nucleotide sequence ID" value="NZ_FNSA01000003.1"/>
</dbReference>
<proteinExistence type="predicted"/>
<accession>A0A1H4UX59</accession>
<reference evidence="4" key="1">
    <citation type="submission" date="2016-10" db="EMBL/GenBank/DDBJ databases">
        <authorList>
            <person name="Varghese N."/>
            <person name="Submissions S."/>
        </authorList>
    </citation>
    <scope>NUCLEOTIDE SEQUENCE [LARGE SCALE GENOMIC DNA]</scope>
    <source>
        <strain evidence="4">DSM 44234</strain>
    </source>
</reference>
<evidence type="ECO:0000256" key="2">
    <source>
        <dbReference type="SAM" id="Phobius"/>
    </source>
</evidence>
<gene>
    <name evidence="3" type="ORF">SAMN04489793_3068</name>
</gene>
<feature type="compositionally biased region" description="Acidic residues" evidence="1">
    <location>
        <begin position="226"/>
        <end position="245"/>
    </location>
</feature>
<dbReference type="EMBL" id="FNSA01000003">
    <property type="protein sequence ID" value="SEC73305.1"/>
    <property type="molecule type" value="Genomic_DNA"/>
</dbReference>
<feature type="region of interest" description="Disordered" evidence="1">
    <location>
        <begin position="221"/>
        <end position="245"/>
    </location>
</feature>
<evidence type="ECO:0000313" key="3">
    <source>
        <dbReference type="EMBL" id="SEC73305.1"/>
    </source>
</evidence>
<keyword evidence="2" id="KW-1133">Transmembrane helix</keyword>
<feature type="transmembrane region" description="Helical" evidence="2">
    <location>
        <begin position="6"/>
        <end position="22"/>
    </location>
</feature>